<evidence type="ECO:0000313" key="3">
    <source>
        <dbReference type="Proteomes" id="UP000187151"/>
    </source>
</evidence>
<feature type="compositionally biased region" description="Low complexity" evidence="1">
    <location>
        <begin position="60"/>
        <end position="71"/>
    </location>
</feature>
<organism evidence="2 3">
    <name type="scientific">Streptomyces amritsarensis</name>
    <dbReference type="NCBI Taxonomy" id="681158"/>
    <lineage>
        <taxon>Bacteria</taxon>
        <taxon>Bacillati</taxon>
        <taxon>Actinomycetota</taxon>
        <taxon>Actinomycetes</taxon>
        <taxon>Kitasatosporales</taxon>
        <taxon>Streptomycetaceae</taxon>
        <taxon>Streptomyces</taxon>
    </lineage>
</organism>
<name>A0ABX3FVV5_9ACTN</name>
<protein>
    <submittedName>
        <fullName evidence="2">Uncharacterized protein</fullName>
    </submittedName>
</protein>
<dbReference type="SUPFAM" id="SSF159238">
    <property type="entry name" value="SO1590-like"/>
    <property type="match status" value="1"/>
</dbReference>
<dbReference type="EMBL" id="MQUR01000084">
    <property type="protein sequence ID" value="OLZ58564.1"/>
    <property type="molecule type" value="Genomic_DNA"/>
</dbReference>
<accession>A0ABX3FVV5</accession>
<keyword evidence="3" id="KW-1185">Reference proteome</keyword>
<dbReference type="InterPro" id="IPR023159">
    <property type="entry name" value="SO1590-like_sf"/>
</dbReference>
<sequence length="78" mass="7925">MGRFVLFVVVPGSGTVDLVDLVGLAGSGGFAHRHGDTCVAYSFAYALACTAPGRAGGRGPVRSAPPGVGRPQVTARRR</sequence>
<dbReference type="RefSeq" id="WP_076046366.1">
    <property type="nucleotide sequence ID" value="NZ_MQUR01000084.1"/>
</dbReference>
<dbReference type="Proteomes" id="UP000187151">
    <property type="component" value="Unassembled WGS sequence"/>
</dbReference>
<feature type="region of interest" description="Disordered" evidence="1">
    <location>
        <begin position="55"/>
        <end position="78"/>
    </location>
</feature>
<evidence type="ECO:0000313" key="2">
    <source>
        <dbReference type="EMBL" id="OLZ58564.1"/>
    </source>
</evidence>
<reference evidence="2 3" key="1">
    <citation type="submission" date="2016-01" db="EMBL/GenBank/DDBJ databases">
        <title>Streptomyces amritsarensis strain MTCC 11845 genome sequencing and assembly.</title>
        <authorList>
            <person name="Sharma D."/>
            <person name="Nair G.R."/>
            <person name="Kaur G."/>
            <person name="Manhas R.K."/>
            <person name="Mayilraj S."/>
        </authorList>
    </citation>
    <scope>NUCLEOTIDE SEQUENCE [LARGE SCALE GENOMIC DNA]</scope>
    <source>
        <strain evidence="2 3">MTCC 11845</strain>
    </source>
</reference>
<proteinExistence type="predicted"/>
<evidence type="ECO:0000256" key="1">
    <source>
        <dbReference type="SAM" id="MobiDB-lite"/>
    </source>
</evidence>
<comment type="caution">
    <text evidence="2">The sequence shown here is derived from an EMBL/GenBank/DDBJ whole genome shotgun (WGS) entry which is preliminary data.</text>
</comment>
<gene>
    <name evidence="2" type="ORF">AVW11_27800</name>
</gene>